<organism evidence="1 2">
    <name type="scientific">Actinophytocola algeriensis</name>
    <dbReference type="NCBI Taxonomy" id="1768010"/>
    <lineage>
        <taxon>Bacteria</taxon>
        <taxon>Bacillati</taxon>
        <taxon>Actinomycetota</taxon>
        <taxon>Actinomycetes</taxon>
        <taxon>Pseudonocardiales</taxon>
        <taxon>Pseudonocardiaceae</taxon>
    </lineage>
</organism>
<dbReference type="PANTHER" id="PTHR30121:SF11">
    <property type="entry name" value="AAA+ ATPASE DOMAIN-CONTAINING PROTEIN"/>
    <property type="match status" value="1"/>
</dbReference>
<dbReference type="InterPro" id="IPR051162">
    <property type="entry name" value="T4SS_component"/>
</dbReference>
<proteinExistence type="predicted"/>
<dbReference type="Proteomes" id="UP000520767">
    <property type="component" value="Unassembled WGS sequence"/>
</dbReference>
<evidence type="ECO:0000313" key="1">
    <source>
        <dbReference type="EMBL" id="MBB4910530.1"/>
    </source>
</evidence>
<dbReference type="InterPro" id="IPR027417">
    <property type="entry name" value="P-loop_NTPase"/>
</dbReference>
<keyword evidence="2" id="KW-1185">Reference proteome</keyword>
<dbReference type="Gene3D" id="3.40.50.300">
    <property type="entry name" value="P-loop containing nucleotide triphosphate hydrolases"/>
    <property type="match status" value="2"/>
</dbReference>
<protein>
    <submittedName>
        <fullName evidence="1">Uncharacterized protein</fullName>
    </submittedName>
</protein>
<dbReference type="AlphaFoldDB" id="A0A7W7VHY8"/>
<reference evidence="1 2" key="1">
    <citation type="submission" date="2020-08" db="EMBL/GenBank/DDBJ databases">
        <title>Genomic Encyclopedia of Type Strains, Phase III (KMG-III): the genomes of soil and plant-associated and newly described type strains.</title>
        <authorList>
            <person name="Whitman W."/>
        </authorList>
    </citation>
    <scope>NUCLEOTIDE SEQUENCE [LARGE SCALE GENOMIC DNA]</scope>
    <source>
        <strain evidence="1 2">CECT 8960</strain>
    </source>
</reference>
<dbReference type="RefSeq" id="WP_184814563.1">
    <property type="nucleotide sequence ID" value="NZ_JACHJQ010000007.1"/>
</dbReference>
<accession>A0A7W7VHY8</accession>
<gene>
    <name evidence="1" type="ORF">FHR82_006788</name>
</gene>
<dbReference type="PANTHER" id="PTHR30121">
    <property type="entry name" value="UNCHARACTERIZED PROTEIN YJGR-RELATED"/>
    <property type="match status" value="1"/>
</dbReference>
<name>A0A7W7VHY8_9PSEU</name>
<sequence length="666" mass="70845">MDPTLAFTLPHQMTAQMNSLNLIARRQPVRPLLTTAAKLSVHGLAWPMRIDMASSVVLALMQVAEGLCAGQSAVVQWVVGPSAPRRVQPNEFSLVEALGLKPHDQPDLAARRAWGSKSQEPLFGVHGGLGATAKSMRAANSIVRQLQQALSLAGSAHANLRASRPSAASAHQLVAVNGTRRRWSGIVNAAELATLISWPIDGVAVPGQVGPSMARAPKALLAHGDAPPAGARLLGTSLHPADAGQAVVIPTKSSLHHLHIVGPTGSGKSTKLAQLVLADAAAGRSVLVVEPKGDLVDDILARLPKSRHEDVVLIEPGGDGPVVGLNPLAGARKDAERRADELLDLFKELFGTAIGPRSSDVLLHALITAARLPRGTLTDVPTLLTNPAYRRKVLAEVSDPLVLAPFWAWFDSLSEAERGQVIAPVMNKLRVFTTRSAIRRFLGQAEPGFNPDDLLTKQRIVLVNLNRGVVGPQAVKLLGSLLLTQLWQAIQRRGTVPVRQRRPAMVVVDEWQDYTGALDFGEVLAQARGLGVGFTLAHQHLGQLSPSLRAAVLANARSRLAFRPAPRDTSAIAAALGGGLAPDDLDRLSTYQAAVRVLTDGVPSQPFAVQTLPLTSAGGDAEQLRHDSTHRHGLDGAEVDAELTMRWQGGAPRIDEPIGISRRTRR</sequence>
<comment type="caution">
    <text evidence="1">The sequence shown here is derived from an EMBL/GenBank/DDBJ whole genome shotgun (WGS) entry which is preliminary data.</text>
</comment>
<evidence type="ECO:0000313" key="2">
    <source>
        <dbReference type="Proteomes" id="UP000520767"/>
    </source>
</evidence>
<dbReference type="CDD" id="cd01127">
    <property type="entry name" value="TrwB_TraG_TraD_VirD4"/>
    <property type="match status" value="1"/>
</dbReference>
<dbReference type="SUPFAM" id="SSF52540">
    <property type="entry name" value="P-loop containing nucleoside triphosphate hydrolases"/>
    <property type="match status" value="1"/>
</dbReference>
<dbReference type="EMBL" id="JACHJQ010000007">
    <property type="protein sequence ID" value="MBB4910530.1"/>
    <property type="molecule type" value="Genomic_DNA"/>
</dbReference>